<accession>A0ACB8BTY0</accession>
<comment type="caution">
    <text evidence="1">The sequence shown here is derived from an EMBL/GenBank/DDBJ whole genome shotgun (WGS) entry which is preliminary data.</text>
</comment>
<sequence>MFATLFSVTLFVALAIQGVLADFEIDTPQFVQAYANITWTQANAPYNLLIVPGNDVCGDALEDLGDTSALSLTYKVNLAAGTVVVLSLEDASGAEAWSGEITIGASNDSSCLASTNGSSTGTSGTGSGTVLSIPPSASPSAFAPAGAANAGLNPLSSGALSTRSLGAISMAGSALAALVAFSL</sequence>
<evidence type="ECO:0000313" key="2">
    <source>
        <dbReference type="Proteomes" id="UP000790709"/>
    </source>
</evidence>
<reference evidence="1" key="1">
    <citation type="journal article" date="2021" name="New Phytol.">
        <title>Evolutionary innovations through gain and loss of genes in the ectomycorrhizal Boletales.</title>
        <authorList>
            <person name="Wu G."/>
            <person name="Miyauchi S."/>
            <person name="Morin E."/>
            <person name="Kuo A."/>
            <person name="Drula E."/>
            <person name="Varga T."/>
            <person name="Kohler A."/>
            <person name="Feng B."/>
            <person name="Cao Y."/>
            <person name="Lipzen A."/>
            <person name="Daum C."/>
            <person name="Hundley H."/>
            <person name="Pangilinan J."/>
            <person name="Johnson J."/>
            <person name="Barry K."/>
            <person name="LaButti K."/>
            <person name="Ng V."/>
            <person name="Ahrendt S."/>
            <person name="Min B."/>
            <person name="Choi I.G."/>
            <person name="Park H."/>
            <person name="Plett J.M."/>
            <person name="Magnuson J."/>
            <person name="Spatafora J.W."/>
            <person name="Nagy L.G."/>
            <person name="Henrissat B."/>
            <person name="Grigoriev I.V."/>
            <person name="Yang Z.L."/>
            <person name="Xu J."/>
            <person name="Martin F.M."/>
        </authorList>
    </citation>
    <scope>NUCLEOTIDE SEQUENCE</scope>
    <source>
        <strain evidence="1">KUC20120723A-06</strain>
    </source>
</reference>
<protein>
    <submittedName>
        <fullName evidence="1">Uncharacterized protein</fullName>
    </submittedName>
</protein>
<gene>
    <name evidence="1" type="ORF">BV22DRAFT_1126838</name>
</gene>
<dbReference type="Proteomes" id="UP000790709">
    <property type="component" value="Unassembled WGS sequence"/>
</dbReference>
<organism evidence="1 2">
    <name type="scientific">Leucogyrophana mollusca</name>
    <dbReference type="NCBI Taxonomy" id="85980"/>
    <lineage>
        <taxon>Eukaryota</taxon>
        <taxon>Fungi</taxon>
        <taxon>Dikarya</taxon>
        <taxon>Basidiomycota</taxon>
        <taxon>Agaricomycotina</taxon>
        <taxon>Agaricomycetes</taxon>
        <taxon>Agaricomycetidae</taxon>
        <taxon>Boletales</taxon>
        <taxon>Boletales incertae sedis</taxon>
        <taxon>Leucogyrophana</taxon>
    </lineage>
</organism>
<proteinExistence type="predicted"/>
<name>A0ACB8BTY0_9AGAM</name>
<evidence type="ECO:0000313" key="1">
    <source>
        <dbReference type="EMBL" id="KAH7928073.1"/>
    </source>
</evidence>
<dbReference type="EMBL" id="MU266357">
    <property type="protein sequence ID" value="KAH7928073.1"/>
    <property type="molecule type" value="Genomic_DNA"/>
</dbReference>
<keyword evidence="2" id="KW-1185">Reference proteome</keyword>